<organism evidence="2 3">
    <name type="scientific">Plenodomus tracheiphilus IPT5</name>
    <dbReference type="NCBI Taxonomy" id="1408161"/>
    <lineage>
        <taxon>Eukaryota</taxon>
        <taxon>Fungi</taxon>
        <taxon>Dikarya</taxon>
        <taxon>Ascomycota</taxon>
        <taxon>Pezizomycotina</taxon>
        <taxon>Dothideomycetes</taxon>
        <taxon>Pleosporomycetidae</taxon>
        <taxon>Pleosporales</taxon>
        <taxon>Pleosporineae</taxon>
        <taxon>Leptosphaeriaceae</taxon>
        <taxon>Plenodomus</taxon>
    </lineage>
</organism>
<dbReference type="AlphaFoldDB" id="A0A6A7B9W0"/>
<feature type="transmembrane region" description="Helical" evidence="1">
    <location>
        <begin position="326"/>
        <end position="344"/>
    </location>
</feature>
<reference evidence="2" key="1">
    <citation type="submission" date="2020-01" db="EMBL/GenBank/DDBJ databases">
        <authorList>
            <consortium name="DOE Joint Genome Institute"/>
            <person name="Haridas S."/>
            <person name="Albert R."/>
            <person name="Binder M."/>
            <person name="Bloem J."/>
            <person name="Labutti K."/>
            <person name="Salamov A."/>
            <person name="Andreopoulos B."/>
            <person name="Baker S.E."/>
            <person name="Barry K."/>
            <person name="Bills G."/>
            <person name="Bluhm B.H."/>
            <person name="Cannon C."/>
            <person name="Castanera R."/>
            <person name="Culley D.E."/>
            <person name="Daum C."/>
            <person name="Ezra D."/>
            <person name="Gonzalez J.B."/>
            <person name="Henrissat B."/>
            <person name="Kuo A."/>
            <person name="Liang C."/>
            <person name="Lipzen A."/>
            <person name="Lutzoni F."/>
            <person name="Magnuson J."/>
            <person name="Mondo S."/>
            <person name="Nolan M."/>
            <person name="Ohm R."/>
            <person name="Pangilinan J."/>
            <person name="Park H.-J."/>
            <person name="Ramirez L."/>
            <person name="Alfaro M."/>
            <person name="Sun H."/>
            <person name="Tritt A."/>
            <person name="Yoshinaga Y."/>
            <person name="Zwiers L.-H."/>
            <person name="Turgeon B.G."/>
            <person name="Goodwin S.B."/>
            <person name="Spatafora J.W."/>
            <person name="Crous P.W."/>
            <person name="Grigoriev I.V."/>
        </authorList>
    </citation>
    <scope>NUCLEOTIDE SEQUENCE</scope>
    <source>
        <strain evidence="2">IPT5</strain>
    </source>
</reference>
<dbReference type="EMBL" id="MU006299">
    <property type="protein sequence ID" value="KAF2852291.1"/>
    <property type="molecule type" value="Genomic_DNA"/>
</dbReference>
<keyword evidence="1" id="KW-0472">Membrane</keyword>
<accession>A0A6A7B9W0</accession>
<protein>
    <submittedName>
        <fullName evidence="2">Uncharacterized protein</fullName>
    </submittedName>
</protein>
<keyword evidence="1" id="KW-0812">Transmembrane</keyword>
<dbReference type="PANTHER" id="PTHR37848:SF1">
    <property type="entry name" value="SUN DOMAIN-CONTAINING PROTEIN"/>
    <property type="match status" value="1"/>
</dbReference>
<dbReference type="PANTHER" id="PTHR37848">
    <property type="entry name" value="EXPRESSED PROTEIN"/>
    <property type="match status" value="1"/>
</dbReference>
<gene>
    <name evidence="2" type="ORF">T440DRAFT_466988</name>
</gene>
<evidence type="ECO:0000313" key="3">
    <source>
        <dbReference type="Proteomes" id="UP000799423"/>
    </source>
</evidence>
<dbReference type="Proteomes" id="UP000799423">
    <property type="component" value="Unassembled WGS sequence"/>
</dbReference>
<evidence type="ECO:0000256" key="1">
    <source>
        <dbReference type="SAM" id="Phobius"/>
    </source>
</evidence>
<evidence type="ECO:0000313" key="2">
    <source>
        <dbReference type="EMBL" id="KAF2852291.1"/>
    </source>
</evidence>
<dbReference type="OrthoDB" id="203796at2759"/>
<proteinExistence type="predicted"/>
<keyword evidence="1" id="KW-1133">Transmembrane helix</keyword>
<keyword evidence="3" id="KW-1185">Reference proteome</keyword>
<name>A0A6A7B9W0_9PLEO</name>
<sequence>MASKYFLFSSSHFLSSTLVYLLPSHTLLHMLSTAAIAATVSSQRAAMGRTTTPTPAYHDDPDAVSLHTTPDDYAYTDAPDLNDTTLPPSYADSEVSSAPAAFTTPIHHLPPPTTRTNHASPSFKNGHPVVCSTQTLLDPLLDNDPVLLEKTIRANAQTAPVQYIYIIGTHRETIKRGDKKETTDITDFRLVLNISPYLHPNFNADDISPMALVTVENSTKAFRGGITKTRAPGAKQDIEVGGAPKPSLTEWTHRYCASPRALRSFRLCREITGLNTTYLQQRIEGLIRATNYRGKIAITFPVEDANLDIYTATFINRWRLKAWVRWLFYLSFLWLVSWPLLFFATKRYAVVRAQWPYSVTDARGA</sequence>